<dbReference type="Proteomes" id="UP001050691">
    <property type="component" value="Unassembled WGS sequence"/>
</dbReference>
<accession>A0AAV5AFK0</accession>
<evidence type="ECO:0000256" key="1">
    <source>
        <dbReference type="ARBA" id="ARBA00004141"/>
    </source>
</evidence>
<dbReference type="PROSITE" id="PS50920">
    <property type="entry name" value="SOLCAR"/>
    <property type="match status" value="3"/>
</dbReference>
<feature type="repeat" description="Solcar" evidence="8">
    <location>
        <begin position="217"/>
        <end position="302"/>
    </location>
</feature>
<sequence>MATTDTTSSLKTELAVSPPSTPIPGSDKKKPYPFWLGGVAASIAASITHPLDLTKVRLQASGDKGMVQSLRKTVRTAGIRGLFDGISGTLMRQMSYSLCRFWAYDESKKLVGAGKDAPAYKLALAGSMAGGIAGLVGNPAEIIMVRMQADYAKAPEKRLNYKNCFDGLFRMIREEGVSSLARGVTPNVFRAILMNASQLASYDYFKAELLRREIMDDNIYCHFTASFAAGTVATTVCSPADVLKSRIMNASGPGSTSTLAVIRHSMATEGPMFMFKGWVPAWSRLQPTTILIFLTFEQLKNGVDWARLNGATFFINKKKWTIWGCNKSNILTGEGYLQILDGKESPPDAGDALKEYTILSNRAAAIILRSLSSSVRHLVTESDSPAVMYDKIVKAHNEQLPAN</sequence>
<comment type="similarity">
    <text evidence="2 9">Belongs to the mitochondrial carrier (TC 2.A.29) family.</text>
</comment>
<evidence type="ECO:0000256" key="5">
    <source>
        <dbReference type="ARBA" id="ARBA00022737"/>
    </source>
</evidence>
<dbReference type="SUPFAM" id="SSF103506">
    <property type="entry name" value="Mitochondrial carrier"/>
    <property type="match status" value="1"/>
</dbReference>
<evidence type="ECO:0000256" key="4">
    <source>
        <dbReference type="ARBA" id="ARBA00022692"/>
    </source>
</evidence>
<keyword evidence="5" id="KW-0677">Repeat</keyword>
<keyword evidence="7 8" id="KW-0472">Membrane</keyword>
<keyword evidence="6" id="KW-1133">Transmembrane helix</keyword>
<evidence type="ECO:0000256" key="3">
    <source>
        <dbReference type="ARBA" id="ARBA00022448"/>
    </source>
</evidence>
<dbReference type="InterPro" id="IPR050391">
    <property type="entry name" value="Mito_Metabolite_Transporter"/>
</dbReference>
<gene>
    <name evidence="11" type="ORF">Clacol_007314</name>
</gene>
<feature type="repeat" description="Solcar" evidence="8">
    <location>
        <begin position="117"/>
        <end position="208"/>
    </location>
</feature>
<evidence type="ECO:0000256" key="7">
    <source>
        <dbReference type="ARBA" id="ARBA00023136"/>
    </source>
</evidence>
<evidence type="ECO:0000313" key="12">
    <source>
        <dbReference type="Proteomes" id="UP001050691"/>
    </source>
</evidence>
<evidence type="ECO:0000256" key="2">
    <source>
        <dbReference type="ARBA" id="ARBA00006375"/>
    </source>
</evidence>
<dbReference type="Pfam" id="PF00153">
    <property type="entry name" value="Mito_carr"/>
    <property type="match status" value="3"/>
</dbReference>
<evidence type="ECO:0000256" key="8">
    <source>
        <dbReference type="PROSITE-ProRule" id="PRU00282"/>
    </source>
</evidence>
<reference evidence="11" key="1">
    <citation type="submission" date="2021-10" db="EMBL/GenBank/DDBJ databases">
        <title>De novo Genome Assembly of Clathrus columnatus (Basidiomycota, Fungi) Using Illumina and Nanopore Sequence Data.</title>
        <authorList>
            <person name="Ogiso-Tanaka E."/>
            <person name="Itagaki H."/>
            <person name="Hosoya T."/>
            <person name="Hosaka K."/>
        </authorList>
    </citation>
    <scope>NUCLEOTIDE SEQUENCE</scope>
    <source>
        <strain evidence="11">MO-923</strain>
    </source>
</reference>
<comment type="caution">
    <text evidence="11">The sequence shown here is derived from an EMBL/GenBank/DDBJ whole genome shotgun (WGS) entry which is preliminary data.</text>
</comment>
<feature type="compositionally biased region" description="Polar residues" evidence="10">
    <location>
        <begin position="1"/>
        <end position="11"/>
    </location>
</feature>
<dbReference type="AlphaFoldDB" id="A0AAV5AFK0"/>
<comment type="subcellular location">
    <subcellularLocation>
        <location evidence="1">Membrane</location>
        <topology evidence="1">Multi-pass membrane protein</topology>
    </subcellularLocation>
</comment>
<dbReference type="PANTHER" id="PTHR45618">
    <property type="entry name" value="MITOCHONDRIAL DICARBOXYLATE CARRIER-RELATED"/>
    <property type="match status" value="1"/>
</dbReference>
<organism evidence="11 12">
    <name type="scientific">Clathrus columnatus</name>
    <dbReference type="NCBI Taxonomy" id="1419009"/>
    <lineage>
        <taxon>Eukaryota</taxon>
        <taxon>Fungi</taxon>
        <taxon>Dikarya</taxon>
        <taxon>Basidiomycota</taxon>
        <taxon>Agaricomycotina</taxon>
        <taxon>Agaricomycetes</taxon>
        <taxon>Phallomycetidae</taxon>
        <taxon>Phallales</taxon>
        <taxon>Clathraceae</taxon>
        <taxon>Clathrus</taxon>
    </lineage>
</organism>
<dbReference type="GO" id="GO:0016020">
    <property type="term" value="C:membrane"/>
    <property type="evidence" value="ECO:0007669"/>
    <property type="project" value="UniProtKB-SubCell"/>
</dbReference>
<proteinExistence type="inferred from homology"/>
<evidence type="ECO:0000313" key="11">
    <source>
        <dbReference type="EMBL" id="GJJ13065.1"/>
    </source>
</evidence>
<evidence type="ECO:0000256" key="9">
    <source>
        <dbReference type="RuleBase" id="RU000488"/>
    </source>
</evidence>
<keyword evidence="12" id="KW-1185">Reference proteome</keyword>
<keyword evidence="3 9" id="KW-0813">Transport</keyword>
<feature type="region of interest" description="Disordered" evidence="10">
    <location>
        <begin position="1"/>
        <end position="27"/>
    </location>
</feature>
<dbReference type="InterPro" id="IPR023395">
    <property type="entry name" value="MCP_dom_sf"/>
</dbReference>
<dbReference type="EMBL" id="BPWL01000008">
    <property type="protein sequence ID" value="GJJ13065.1"/>
    <property type="molecule type" value="Genomic_DNA"/>
</dbReference>
<keyword evidence="4 8" id="KW-0812">Transmembrane</keyword>
<feature type="repeat" description="Solcar" evidence="8">
    <location>
        <begin position="28"/>
        <end position="110"/>
    </location>
</feature>
<evidence type="ECO:0008006" key="13">
    <source>
        <dbReference type="Google" id="ProtNLM"/>
    </source>
</evidence>
<protein>
    <recommendedName>
        <fullName evidence="13">Mitochondrial dicarboxylate carrier</fullName>
    </recommendedName>
</protein>
<dbReference type="Gene3D" id="1.50.40.10">
    <property type="entry name" value="Mitochondrial carrier domain"/>
    <property type="match status" value="1"/>
</dbReference>
<evidence type="ECO:0000256" key="10">
    <source>
        <dbReference type="SAM" id="MobiDB-lite"/>
    </source>
</evidence>
<dbReference type="InterPro" id="IPR018108">
    <property type="entry name" value="MCP_transmembrane"/>
</dbReference>
<name>A0AAV5AFK0_9AGAM</name>
<evidence type="ECO:0000256" key="6">
    <source>
        <dbReference type="ARBA" id="ARBA00022989"/>
    </source>
</evidence>